<keyword evidence="5" id="KW-1185">Reference proteome</keyword>
<evidence type="ECO:0000313" key="4">
    <source>
        <dbReference type="EMBL" id="MQM16296.1"/>
    </source>
</evidence>
<keyword evidence="3" id="KW-0808">Transferase</keyword>
<accession>A0A843XAD8</accession>
<dbReference type="CDD" id="cd03784">
    <property type="entry name" value="GT1_Gtf-like"/>
    <property type="match status" value="1"/>
</dbReference>
<evidence type="ECO:0000256" key="2">
    <source>
        <dbReference type="ARBA" id="ARBA00022676"/>
    </source>
</evidence>
<evidence type="ECO:0000256" key="1">
    <source>
        <dbReference type="ARBA" id="ARBA00009995"/>
    </source>
</evidence>
<protein>
    <recommendedName>
        <fullName evidence="6">Glycosyltransferase</fullName>
    </recommendedName>
</protein>
<dbReference type="AlphaFoldDB" id="A0A843XAD8"/>
<dbReference type="PANTHER" id="PTHR48046">
    <property type="entry name" value="UDP-GLYCOSYLTRANSFERASE 72E1"/>
    <property type="match status" value="1"/>
</dbReference>
<sequence>MPNTSSPSGSTFLFTDVSKEDRVCSRPAPLLFFLYISDFWWRWRWSSPQTHSWSWVAQARRPCSVPAFPAMENGVHAPPHVAILPSAGVGHITPLLEFGRCLVSLHGLRATVFLLPGDTSSANLLSSLPPLPDGLRLLELPSAEATDPIPDDALVETRISLALRASLPSLRDALGDASSPPPAALVVDIFGTDFFDVARDLHVPAYVFFTSSAALLALLLHSPALDREVTGEYVDLREPIRVPGCLPILPADVVDPMLDRTNERYRWYLHHCSRLPLADGILLNTVEEIDRRQIAAMREDPAMAGLPTPPLYPVGPVIKSESTTGHPKRQHECLAWLDLQPPTSVLYVSFGSGGTHSAEQTSELAWGLELSGQRFLWVIRRPVGGDSAAAFFASSKADPDDPAAYLPEGFTKRTEGRGFLLPSWAPQVEILGHPAVGGFLSHGGWNSTLESLARGVAMAVWPLYAEQRMNAARLEEELGVAVRVRRTEAAGGGGGLVRREEVERVARLLLDEGCEEGKAVKSKAAELRQCFARAVEAGGSSYRSMAAAVGQWKGRAGALSNVQ</sequence>
<name>A0A843XAD8_COLES</name>
<dbReference type="OrthoDB" id="5835829at2759"/>
<dbReference type="PANTHER" id="PTHR48046:SF1">
    <property type="entry name" value="GLYCOSYLTRANSFERASE-RELATED"/>
    <property type="match status" value="1"/>
</dbReference>
<comment type="similarity">
    <text evidence="1">Belongs to the UDP-glycosyltransferase family.</text>
</comment>
<dbReference type="Gene3D" id="3.40.50.2000">
    <property type="entry name" value="Glycogen Phosphorylase B"/>
    <property type="match status" value="2"/>
</dbReference>
<dbReference type="FunFam" id="3.40.50.2000:FF:000056">
    <property type="entry name" value="Glycosyltransferase"/>
    <property type="match status" value="1"/>
</dbReference>
<dbReference type="SUPFAM" id="SSF53756">
    <property type="entry name" value="UDP-Glycosyltransferase/glycogen phosphorylase"/>
    <property type="match status" value="1"/>
</dbReference>
<keyword evidence="2" id="KW-0328">Glycosyltransferase</keyword>
<gene>
    <name evidence="4" type="ORF">Taro_049250</name>
</gene>
<proteinExistence type="inferred from homology"/>
<evidence type="ECO:0000313" key="5">
    <source>
        <dbReference type="Proteomes" id="UP000652761"/>
    </source>
</evidence>
<organism evidence="4 5">
    <name type="scientific">Colocasia esculenta</name>
    <name type="common">Wild taro</name>
    <name type="synonym">Arum esculentum</name>
    <dbReference type="NCBI Taxonomy" id="4460"/>
    <lineage>
        <taxon>Eukaryota</taxon>
        <taxon>Viridiplantae</taxon>
        <taxon>Streptophyta</taxon>
        <taxon>Embryophyta</taxon>
        <taxon>Tracheophyta</taxon>
        <taxon>Spermatophyta</taxon>
        <taxon>Magnoliopsida</taxon>
        <taxon>Liliopsida</taxon>
        <taxon>Araceae</taxon>
        <taxon>Aroideae</taxon>
        <taxon>Colocasieae</taxon>
        <taxon>Colocasia</taxon>
    </lineage>
</organism>
<dbReference type="GO" id="GO:0008194">
    <property type="term" value="F:UDP-glycosyltransferase activity"/>
    <property type="evidence" value="ECO:0007669"/>
    <property type="project" value="InterPro"/>
</dbReference>
<reference evidence="4" key="1">
    <citation type="submission" date="2017-07" db="EMBL/GenBank/DDBJ databases">
        <title>Taro Niue Genome Assembly and Annotation.</title>
        <authorList>
            <person name="Atibalentja N."/>
            <person name="Keating K."/>
            <person name="Fields C.J."/>
        </authorList>
    </citation>
    <scope>NUCLEOTIDE SEQUENCE</scope>
    <source>
        <strain evidence="4">Niue_2</strain>
        <tissue evidence="4">Leaf</tissue>
    </source>
</reference>
<evidence type="ECO:0008006" key="6">
    <source>
        <dbReference type="Google" id="ProtNLM"/>
    </source>
</evidence>
<dbReference type="Proteomes" id="UP000652761">
    <property type="component" value="Unassembled WGS sequence"/>
</dbReference>
<dbReference type="EMBL" id="NMUH01006942">
    <property type="protein sequence ID" value="MQM16296.1"/>
    <property type="molecule type" value="Genomic_DNA"/>
</dbReference>
<dbReference type="InterPro" id="IPR002213">
    <property type="entry name" value="UDP_glucos_trans"/>
</dbReference>
<evidence type="ECO:0000256" key="3">
    <source>
        <dbReference type="ARBA" id="ARBA00022679"/>
    </source>
</evidence>
<comment type="caution">
    <text evidence="4">The sequence shown here is derived from an EMBL/GenBank/DDBJ whole genome shotgun (WGS) entry which is preliminary data.</text>
</comment>
<dbReference type="Pfam" id="PF00201">
    <property type="entry name" value="UDPGT"/>
    <property type="match status" value="1"/>
</dbReference>